<feature type="region of interest" description="Disordered" evidence="1">
    <location>
        <begin position="1"/>
        <end position="40"/>
    </location>
</feature>
<feature type="compositionally biased region" description="Basic and acidic residues" evidence="1">
    <location>
        <begin position="1"/>
        <end position="20"/>
    </location>
</feature>
<protein>
    <submittedName>
        <fullName evidence="2">Uncharacterized protein</fullName>
    </submittedName>
</protein>
<dbReference type="EMBL" id="CP003422">
    <property type="protein sequence ID" value="AGN70762.1"/>
    <property type="molecule type" value="Genomic_DNA"/>
</dbReference>
<dbReference type="AlphaFoldDB" id="R9UPK2"/>
<feature type="compositionally biased region" description="Polar residues" evidence="1">
    <location>
        <begin position="22"/>
        <end position="40"/>
    </location>
</feature>
<evidence type="ECO:0000313" key="2">
    <source>
        <dbReference type="EMBL" id="AGN70762.1"/>
    </source>
</evidence>
<evidence type="ECO:0000256" key="1">
    <source>
        <dbReference type="SAM" id="MobiDB-lite"/>
    </source>
</evidence>
<dbReference type="HOGENOM" id="CLU_3293524_0_0_9"/>
<reference evidence="2 3" key="1">
    <citation type="submission" date="2013-06" db="EMBL/GenBank/DDBJ databases">
        <title>Complete genome sequence of Paenibacillus mucilaginosus K02.</title>
        <authorList>
            <person name="Xiao B."/>
            <person name="Sun L."/>
            <person name="Xiao L."/>
            <person name="Lian B."/>
        </authorList>
    </citation>
    <scope>NUCLEOTIDE SEQUENCE [LARGE SCALE GENOMIC DNA]</scope>
    <source>
        <strain evidence="2 3">K02</strain>
    </source>
</reference>
<dbReference type="Proteomes" id="UP000007392">
    <property type="component" value="Chromosome"/>
</dbReference>
<name>R9UPK2_9BACL</name>
<proteinExistence type="predicted"/>
<dbReference type="KEGG" id="pmw:B2K_39945"/>
<organism evidence="2 3">
    <name type="scientific">Paenibacillus mucilaginosus K02</name>
    <dbReference type="NCBI Taxonomy" id="997761"/>
    <lineage>
        <taxon>Bacteria</taxon>
        <taxon>Bacillati</taxon>
        <taxon>Bacillota</taxon>
        <taxon>Bacilli</taxon>
        <taxon>Bacillales</taxon>
        <taxon>Paenibacillaceae</taxon>
        <taxon>Paenibacillus</taxon>
    </lineage>
</organism>
<evidence type="ECO:0000313" key="3">
    <source>
        <dbReference type="Proteomes" id="UP000007392"/>
    </source>
</evidence>
<gene>
    <name evidence="2" type="ORF">B2K_39945</name>
</gene>
<accession>R9UPK2</accession>
<sequence length="40" mass="4431">MENEREAGVLLDKKKREKQLGKRQSGSPAGQGENSGTEMR</sequence>